<comment type="caution">
    <text evidence="1">The sequence shown here is derived from an EMBL/GenBank/DDBJ whole genome shotgun (WGS) entry which is preliminary data.</text>
</comment>
<evidence type="ECO:0000313" key="2">
    <source>
        <dbReference type="Proteomes" id="UP001296776"/>
    </source>
</evidence>
<accession>A0AAJ0U8G9</accession>
<dbReference type="AlphaFoldDB" id="A0AAJ0U8G9"/>
<dbReference type="PANTHER" id="PTHR12526:SF630">
    <property type="entry name" value="GLYCOSYLTRANSFERASE"/>
    <property type="match status" value="1"/>
</dbReference>
<dbReference type="Proteomes" id="UP001296776">
    <property type="component" value="Unassembled WGS sequence"/>
</dbReference>
<dbReference type="RefSeq" id="WP_200348757.1">
    <property type="nucleotide sequence ID" value="NZ_NRSJ01000076.1"/>
</dbReference>
<dbReference type="SUPFAM" id="SSF53756">
    <property type="entry name" value="UDP-Glycosyltransferase/glycogen phosphorylase"/>
    <property type="match status" value="1"/>
</dbReference>
<proteinExistence type="predicted"/>
<keyword evidence="2" id="KW-1185">Reference proteome</keyword>
<name>A0AAJ0U8G9_9GAMM</name>
<reference evidence="1" key="2">
    <citation type="journal article" date="2020" name="Microorganisms">
        <title>Osmotic Adaptation and Compatible Solute Biosynthesis of Phototrophic Bacteria as Revealed from Genome Analyses.</title>
        <authorList>
            <person name="Imhoff J.F."/>
            <person name="Rahn T."/>
            <person name="Kunzel S."/>
            <person name="Keller A."/>
            <person name="Neulinger S.C."/>
        </authorList>
    </citation>
    <scope>NUCLEOTIDE SEQUENCE</scope>
    <source>
        <strain evidence="1">DSM 11080</strain>
    </source>
</reference>
<dbReference type="Gene3D" id="3.40.50.2000">
    <property type="entry name" value="Glycogen Phosphorylase B"/>
    <property type="match status" value="2"/>
</dbReference>
<sequence length="414" mass="46545">MKKIAIISPCVPRLTGAGAQQRAMNHLRALSTLAYIDLLVISDPLKQKKIPIETKELCNKCEILYHGKPHPSSSNKIIGSAFIFEVIESLKNWRSPDCKHIENVANFLNEADYDLIFCFRISTAMLALQLKHHGLIKLKRMIVDFDDIESIAIKRAVKLRHAEFGIEFSMIRRLHALRAKYLEKYLSKVSDGVIVCSHHDKNNVSKSTNNPHAFVIPNCIDIPAYIKDETPENKLSMLFVGSMSHSPNTDGIEWFTKNVYPLILHNNQVQSELIIVGYNPPKHIKKLEDEIPGIKVTGGVDTVKKYYEKCNVVIAPIRFGGGTRVKILEGMSYGRPVVSTSVGAEGINITKNENIFLADTTEAFAQMCLTLAIDRETRIKIAKNGRKLVSEQYSIDHFIAQETALIHTIMQLKG</sequence>
<dbReference type="CDD" id="cd03801">
    <property type="entry name" value="GT4_PimA-like"/>
    <property type="match status" value="1"/>
</dbReference>
<dbReference type="PANTHER" id="PTHR12526">
    <property type="entry name" value="GLYCOSYLTRANSFERASE"/>
    <property type="match status" value="1"/>
</dbReference>
<evidence type="ECO:0000313" key="1">
    <source>
        <dbReference type="EMBL" id="MBK1707274.1"/>
    </source>
</evidence>
<gene>
    <name evidence="1" type="ORF">CKO40_22765</name>
</gene>
<evidence type="ECO:0008006" key="3">
    <source>
        <dbReference type="Google" id="ProtNLM"/>
    </source>
</evidence>
<organism evidence="1 2">
    <name type="scientific">Halochromatium glycolicum</name>
    <dbReference type="NCBI Taxonomy" id="85075"/>
    <lineage>
        <taxon>Bacteria</taxon>
        <taxon>Pseudomonadati</taxon>
        <taxon>Pseudomonadota</taxon>
        <taxon>Gammaproteobacteria</taxon>
        <taxon>Chromatiales</taxon>
        <taxon>Chromatiaceae</taxon>
        <taxon>Halochromatium</taxon>
    </lineage>
</organism>
<dbReference type="EMBL" id="NRSJ01000076">
    <property type="protein sequence ID" value="MBK1707274.1"/>
    <property type="molecule type" value="Genomic_DNA"/>
</dbReference>
<dbReference type="Pfam" id="PF13692">
    <property type="entry name" value="Glyco_trans_1_4"/>
    <property type="match status" value="1"/>
</dbReference>
<protein>
    <recommendedName>
        <fullName evidence="3">Glycosyltransferase</fullName>
    </recommendedName>
</protein>
<reference evidence="1" key="1">
    <citation type="submission" date="2017-08" db="EMBL/GenBank/DDBJ databases">
        <authorList>
            <person name="Imhoff J.F."/>
            <person name="Rahn T."/>
            <person name="Kuenzel S."/>
            <person name="Neulinger S.C."/>
        </authorList>
    </citation>
    <scope>NUCLEOTIDE SEQUENCE</scope>
    <source>
        <strain evidence="1">DSM 11080</strain>
    </source>
</reference>